<dbReference type="Pfam" id="PF13188">
    <property type="entry name" value="PAS_8"/>
    <property type="match status" value="1"/>
</dbReference>
<dbReference type="SUPFAM" id="SSF47384">
    <property type="entry name" value="Homodimeric domain of signal transducing histidine kinase"/>
    <property type="match status" value="1"/>
</dbReference>
<dbReference type="STRING" id="391625.PPSIR1_31658"/>
<evidence type="ECO:0000259" key="4">
    <source>
        <dbReference type="PROSITE" id="PS50109"/>
    </source>
</evidence>
<dbReference type="Gene3D" id="3.30.565.10">
    <property type="entry name" value="Histidine kinase-like ATPase, C-terminal domain"/>
    <property type="match status" value="1"/>
</dbReference>
<dbReference type="PANTHER" id="PTHR43065">
    <property type="entry name" value="SENSOR HISTIDINE KINASE"/>
    <property type="match status" value="1"/>
</dbReference>
<dbReference type="CDD" id="cd00130">
    <property type="entry name" value="PAS"/>
    <property type="match status" value="1"/>
</dbReference>
<dbReference type="InterPro" id="IPR003661">
    <property type="entry name" value="HisK_dim/P_dom"/>
</dbReference>
<dbReference type="NCBIfam" id="TIGR00229">
    <property type="entry name" value="sensory_box"/>
    <property type="match status" value="1"/>
</dbReference>
<comment type="catalytic activity">
    <reaction evidence="1">
        <text>ATP + protein L-histidine = ADP + protein N-phospho-L-histidine.</text>
        <dbReference type="EC" id="2.7.13.3"/>
    </reaction>
</comment>
<dbReference type="PANTHER" id="PTHR43065:SF42">
    <property type="entry name" value="TWO-COMPONENT SENSOR PPRA"/>
    <property type="match status" value="1"/>
</dbReference>
<dbReference type="PRINTS" id="PR00344">
    <property type="entry name" value="BCTRLSENSOR"/>
</dbReference>
<dbReference type="InterPro" id="IPR003594">
    <property type="entry name" value="HATPase_dom"/>
</dbReference>
<keyword evidence="6" id="KW-0808">Transferase</keyword>
<evidence type="ECO:0000259" key="5">
    <source>
        <dbReference type="PROSITE" id="PS50112"/>
    </source>
</evidence>
<feature type="domain" description="PAS" evidence="5">
    <location>
        <begin position="185"/>
        <end position="259"/>
    </location>
</feature>
<dbReference type="SMART" id="SM00388">
    <property type="entry name" value="HisKA"/>
    <property type="match status" value="1"/>
</dbReference>
<evidence type="ECO:0000256" key="3">
    <source>
        <dbReference type="ARBA" id="ARBA00022553"/>
    </source>
</evidence>
<evidence type="ECO:0000313" key="7">
    <source>
        <dbReference type="Proteomes" id="UP000005801"/>
    </source>
</evidence>
<name>A6G2P9_9BACT</name>
<gene>
    <name evidence="6" type="ORF">PPSIR1_31658</name>
</gene>
<dbReference type="PROSITE" id="PS50112">
    <property type="entry name" value="PAS"/>
    <property type="match status" value="1"/>
</dbReference>
<sequence length="558" mass="60381">MTDVQPKLTELAFIDALETVAARLLGSSTLLEGLEASVESFIEVFGCDRVTLDFHRSGGLDLPTTLHAAREGFAPDTVAARDHDSFERRLRVAAESSGEVHALGPGPDPDEEALPSDARLVRECGVQSMLIIAVNPRVGPSWTVSLHYCAAPRSFGLEPRLLALISGRMAEVVTNRAMLEHMDQSEARFRNLFEHAPEGIVVIDLGTLRLVDFNREAEKLFGTPPGELLGAHLRRLLPETTEDGESSEDGLLERVAAASVGEVSAFEWTMQRNGQPFPAELRLVQLPNAERVLVRASIVDITARKALDAKLRQAQKMEAIGQLTGGIAHDFNNLLTVIGTVLEVLERFREDEESFMTELAVAREASAAGSALVQQLLAFSRRKSLRPEVVHLSHELQRSAELLRRTLGSGVVLELALADELELVEVDTAQLITAVLNLCLNARDAMPSKCGTLELRTESLVVESSELAPSPEPLLDVDASEVAGSFVAVRVRDDGSGMSPEMIARVVEPFFTTKSEGKGSGLGLSMVYGFVTQSGGHLLIDSELGVGTTMSLLFPARV</sequence>
<feature type="domain" description="Histidine kinase" evidence="4">
    <location>
        <begin position="326"/>
        <end position="558"/>
    </location>
</feature>
<dbReference type="Pfam" id="PF02518">
    <property type="entry name" value="HATPase_c"/>
    <property type="match status" value="1"/>
</dbReference>
<dbReference type="SMART" id="SM00091">
    <property type="entry name" value="PAS"/>
    <property type="match status" value="1"/>
</dbReference>
<dbReference type="InterPro" id="IPR005467">
    <property type="entry name" value="His_kinase_dom"/>
</dbReference>
<dbReference type="RefSeq" id="WP_006970998.1">
    <property type="nucleotide sequence ID" value="NZ_ABCS01000016.1"/>
</dbReference>
<evidence type="ECO:0000313" key="6">
    <source>
        <dbReference type="EMBL" id="EDM79749.1"/>
    </source>
</evidence>
<dbReference type="Gene3D" id="1.10.287.130">
    <property type="match status" value="1"/>
</dbReference>
<dbReference type="eggNOG" id="COG3852">
    <property type="taxonomic scope" value="Bacteria"/>
</dbReference>
<dbReference type="GO" id="GO:0000155">
    <property type="term" value="F:phosphorelay sensor kinase activity"/>
    <property type="evidence" value="ECO:0007669"/>
    <property type="project" value="InterPro"/>
</dbReference>
<dbReference type="InterPro" id="IPR035965">
    <property type="entry name" value="PAS-like_dom_sf"/>
</dbReference>
<keyword evidence="3" id="KW-0597">Phosphoprotein</keyword>
<dbReference type="EMBL" id="ABCS01000016">
    <property type="protein sequence ID" value="EDM79749.1"/>
    <property type="molecule type" value="Genomic_DNA"/>
</dbReference>
<dbReference type="Proteomes" id="UP000005801">
    <property type="component" value="Unassembled WGS sequence"/>
</dbReference>
<reference evidence="6 7" key="1">
    <citation type="submission" date="2007-06" db="EMBL/GenBank/DDBJ databases">
        <authorList>
            <person name="Shimkets L."/>
            <person name="Ferriera S."/>
            <person name="Johnson J."/>
            <person name="Kravitz S."/>
            <person name="Beeson K."/>
            <person name="Sutton G."/>
            <person name="Rogers Y.-H."/>
            <person name="Friedman R."/>
            <person name="Frazier M."/>
            <person name="Venter J.C."/>
        </authorList>
    </citation>
    <scope>NUCLEOTIDE SEQUENCE [LARGE SCALE GENOMIC DNA]</scope>
    <source>
        <strain evidence="6 7">SIR-1</strain>
    </source>
</reference>
<protein>
    <recommendedName>
        <fullName evidence="2">histidine kinase</fullName>
        <ecNumber evidence="2">2.7.13.3</ecNumber>
    </recommendedName>
</protein>
<dbReference type="EC" id="2.7.13.3" evidence="2"/>
<dbReference type="SUPFAM" id="SSF55785">
    <property type="entry name" value="PYP-like sensor domain (PAS domain)"/>
    <property type="match status" value="1"/>
</dbReference>
<dbReference type="InterPro" id="IPR004358">
    <property type="entry name" value="Sig_transdc_His_kin-like_C"/>
</dbReference>
<comment type="caution">
    <text evidence="6">The sequence shown here is derived from an EMBL/GenBank/DDBJ whole genome shotgun (WGS) entry which is preliminary data.</text>
</comment>
<dbReference type="AlphaFoldDB" id="A6G2P9"/>
<dbReference type="OrthoDB" id="5499170at2"/>
<accession>A6G2P9</accession>
<organism evidence="6 7">
    <name type="scientific">Plesiocystis pacifica SIR-1</name>
    <dbReference type="NCBI Taxonomy" id="391625"/>
    <lineage>
        <taxon>Bacteria</taxon>
        <taxon>Pseudomonadati</taxon>
        <taxon>Myxococcota</taxon>
        <taxon>Polyangia</taxon>
        <taxon>Nannocystales</taxon>
        <taxon>Nannocystaceae</taxon>
        <taxon>Plesiocystis</taxon>
    </lineage>
</organism>
<dbReference type="SMART" id="SM00387">
    <property type="entry name" value="HATPase_c"/>
    <property type="match status" value="1"/>
</dbReference>
<keyword evidence="6" id="KW-0418">Kinase</keyword>
<proteinExistence type="predicted"/>
<evidence type="ECO:0000256" key="1">
    <source>
        <dbReference type="ARBA" id="ARBA00000085"/>
    </source>
</evidence>
<dbReference type="PROSITE" id="PS50109">
    <property type="entry name" value="HIS_KIN"/>
    <property type="match status" value="1"/>
</dbReference>
<dbReference type="Pfam" id="PF00512">
    <property type="entry name" value="HisKA"/>
    <property type="match status" value="1"/>
</dbReference>
<evidence type="ECO:0000256" key="2">
    <source>
        <dbReference type="ARBA" id="ARBA00012438"/>
    </source>
</evidence>
<dbReference type="CDD" id="cd00082">
    <property type="entry name" value="HisKA"/>
    <property type="match status" value="1"/>
</dbReference>
<dbReference type="InterPro" id="IPR036097">
    <property type="entry name" value="HisK_dim/P_sf"/>
</dbReference>
<dbReference type="Gene3D" id="3.30.450.20">
    <property type="entry name" value="PAS domain"/>
    <property type="match status" value="1"/>
</dbReference>
<dbReference type="InterPro" id="IPR000014">
    <property type="entry name" value="PAS"/>
</dbReference>
<keyword evidence="7" id="KW-1185">Reference proteome</keyword>
<dbReference type="SUPFAM" id="SSF55874">
    <property type="entry name" value="ATPase domain of HSP90 chaperone/DNA topoisomerase II/histidine kinase"/>
    <property type="match status" value="1"/>
</dbReference>
<dbReference type="InterPro" id="IPR036890">
    <property type="entry name" value="HATPase_C_sf"/>
</dbReference>